<keyword evidence="1" id="KW-0732">Signal</keyword>
<accession>A0A841LD96</accession>
<gene>
    <name evidence="2" type="ORF">FHS79_001110</name>
</gene>
<sequence>MNMRRVFAIGMATALSAAASPALAAPSSEPETRSCIEMRSIRDSRYSDAGYFVSSGGQWWQNKAGQCPLFSPDRSARIVTTQSRQCRGDRVDVFQNFSGIEFGTCVLTTWERVNEDDVPPANPARKKDGR</sequence>
<reference evidence="2 3" key="1">
    <citation type="submission" date="2020-08" db="EMBL/GenBank/DDBJ databases">
        <title>Genomic Encyclopedia of Type Strains, Phase IV (KMG-IV): sequencing the most valuable type-strain genomes for metagenomic binning, comparative biology and taxonomic classification.</title>
        <authorList>
            <person name="Goeker M."/>
        </authorList>
    </citation>
    <scope>NUCLEOTIDE SEQUENCE [LARGE SCALE GENOMIC DNA]</scope>
    <source>
        <strain evidence="2 3">DSM 102189</strain>
    </source>
</reference>
<keyword evidence="3" id="KW-1185">Reference proteome</keyword>
<evidence type="ECO:0000313" key="2">
    <source>
        <dbReference type="EMBL" id="MBB6226948.1"/>
    </source>
</evidence>
<proteinExistence type="predicted"/>
<organism evidence="2 3">
    <name type="scientific">Polymorphobacter multimanifer</name>
    <dbReference type="NCBI Taxonomy" id="1070431"/>
    <lineage>
        <taxon>Bacteria</taxon>
        <taxon>Pseudomonadati</taxon>
        <taxon>Pseudomonadota</taxon>
        <taxon>Alphaproteobacteria</taxon>
        <taxon>Sphingomonadales</taxon>
        <taxon>Sphingosinicellaceae</taxon>
        <taxon>Polymorphobacter</taxon>
    </lineage>
</organism>
<evidence type="ECO:0000256" key="1">
    <source>
        <dbReference type="SAM" id="SignalP"/>
    </source>
</evidence>
<dbReference type="EMBL" id="JACIIV010000007">
    <property type="protein sequence ID" value="MBB6226948.1"/>
    <property type="molecule type" value="Genomic_DNA"/>
</dbReference>
<feature type="signal peptide" evidence="1">
    <location>
        <begin position="1"/>
        <end position="24"/>
    </location>
</feature>
<protein>
    <submittedName>
        <fullName evidence="2">Uncharacterized protein</fullName>
    </submittedName>
</protein>
<comment type="caution">
    <text evidence="2">The sequence shown here is derived from an EMBL/GenBank/DDBJ whole genome shotgun (WGS) entry which is preliminary data.</text>
</comment>
<name>A0A841LD96_9SPHN</name>
<dbReference type="RefSeq" id="WP_184196614.1">
    <property type="nucleotide sequence ID" value="NZ_BMOX01000047.1"/>
</dbReference>
<evidence type="ECO:0000313" key="3">
    <source>
        <dbReference type="Proteomes" id="UP000538147"/>
    </source>
</evidence>
<dbReference type="AlphaFoldDB" id="A0A841LD96"/>
<dbReference type="Proteomes" id="UP000538147">
    <property type="component" value="Unassembled WGS sequence"/>
</dbReference>
<feature type="chain" id="PRO_5032648243" evidence="1">
    <location>
        <begin position="25"/>
        <end position="130"/>
    </location>
</feature>